<accession>A0A9C7Q1Z8</accession>
<dbReference type="GO" id="GO:0080008">
    <property type="term" value="C:Cul4-RING E3 ubiquitin ligase complex"/>
    <property type="evidence" value="ECO:0007669"/>
    <property type="project" value="TreeGrafter"/>
</dbReference>
<evidence type="ECO:0008006" key="9">
    <source>
        <dbReference type="Google" id="ProtNLM"/>
    </source>
</evidence>
<keyword evidence="5" id="KW-0539">Nucleus</keyword>
<reference evidence="7" key="1">
    <citation type="journal article" date="2022" name="Proc. Natl. Acad. Sci. U.S.A.">
        <title>Life cycle and functional genomics of the unicellular red alga Galdieria for elucidating algal and plant evolution and industrial use.</title>
        <authorList>
            <person name="Hirooka S."/>
            <person name="Itabashi T."/>
            <person name="Ichinose T.M."/>
            <person name="Onuma R."/>
            <person name="Fujiwara T."/>
            <person name="Yamashita S."/>
            <person name="Jong L.W."/>
            <person name="Tomita R."/>
            <person name="Iwane A.H."/>
            <person name="Miyagishima S.Y."/>
        </authorList>
    </citation>
    <scope>NUCLEOTIDE SEQUENCE</scope>
    <source>
        <strain evidence="7">NBRC 102759</strain>
    </source>
</reference>
<dbReference type="InterPro" id="IPR033270">
    <property type="entry name" value="VPRBP/DCAF1"/>
</dbReference>
<organism evidence="7 8">
    <name type="scientific">Galdieria partita</name>
    <dbReference type="NCBI Taxonomy" id="83374"/>
    <lineage>
        <taxon>Eukaryota</taxon>
        <taxon>Rhodophyta</taxon>
        <taxon>Bangiophyceae</taxon>
        <taxon>Galdieriales</taxon>
        <taxon>Galdieriaceae</taxon>
        <taxon>Galdieria</taxon>
    </lineage>
</organism>
<dbReference type="InterPro" id="IPR011989">
    <property type="entry name" value="ARM-like"/>
</dbReference>
<comment type="caution">
    <text evidence="7">The sequence shown here is derived from an EMBL/GenBank/DDBJ whole genome shotgun (WGS) entry which is preliminary data.</text>
</comment>
<feature type="compositionally biased region" description="Low complexity" evidence="6">
    <location>
        <begin position="1339"/>
        <end position="1352"/>
    </location>
</feature>
<dbReference type="PANTHER" id="PTHR13129">
    <property type="entry name" value="VPRBP PROTEIN-RELATED"/>
    <property type="match status" value="1"/>
</dbReference>
<comment type="subcellular location">
    <subcellularLocation>
        <location evidence="1">Nucleus</location>
    </subcellularLocation>
</comment>
<evidence type="ECO:0000256" key="6">
    <source>
        <dbReference type="SAM" id="MobiDB-lite"/>
    </source>
</evidence>
<dbReference type="Gene3D" id="2.130.10.10">
    <property type="entry name" value="YVTN repeat-like/Quinoprotein amine dehydrogenase"/>
    <property type="match status" value="1"/>
</dbReference>
<dbReference type="InterPro" id="IPR016024">
    <property type="entry name" value="ARM-type_fold"/>
</dbReference>
<dbReference type="InterPro" id="IPR006594">
    <property type="entry name" value="LisH"/>
</dbReference>
<name>A0A9C7Q1Z8_9RHOD</name>
<feature type="compositionally biased region" description="Basic and acidic residues" evidence="6">
    <location>
        <begin position="1400"/>
        <end position="1414"/>
    </location>
</feature>
<sequence length="1414" mass="159525">MSHNTTNYELSNNADNAAIEAQMDVLIEGVVNALTETDDNPTELQLLASRIHGLAAVLEEYEERFRETATDAIDNERDDFPIGIALGTLLESEEIISAARNWFSRVSATLSTQNNLAANFQKQVFGAWSRLCIACLESGEEEFADMASDESVLNALFEWFNASDSSDEESLALRSWTTGLLAYISEMIPEVADSIIREGLGTTAVTRLFTLVLGPNAAHDMESTRVNDSSVVIQTVNRKFYFEEVRRKSSSGNLDYTEMAIAREFQFLLHLLESIGDYEEILPHILAEFRGLQCISTILTQCDPAMNVQIVDEALHMVSSLLAHKAFGKQLVEKSGMDVLLRVPPLPYLQYGLSMCLSQLALIPQVLETICRLPDGVEKCTNLIKLGLRFIESHQKSVRKNAAQFIASAIQHPRFYTRFNKLHGTQILLEAITWHEESLEMNSEVDIQNELVEYTSEYILHALRQLVRSEMTLLAEYIKCGSFKGMDFCVALALDSESLATAFAILRAYCLQKKKLRLSEMFTHHYYGKAIEIIVEQDGFAILTSRISAALRSHSSTVTQYVLEILEVLTVPLVYHERLLSLPSNFMVGDMDAVDDESSYSPEDGGVLSLIVRAAGPRFHREYLVVAASLRVICNLVHPKGWCPSSEYFLKYGISKSTIENVTEDDGLNMQREAIRKSNGIRVLLWRLRVRAAPDKTDMILFLVVRALQGLARQRMILQVLNQLHVSEILADIVRQSTASGDAGSLFQTKLRAEALDLSSRVAGGGLSLALAEAYDPTLRSVARAAAVSSTPVSFSEQELLQLIHDFLRSRKLYQSASSLIEEANIQPLPPITGGSPSRTPRPASMSNNKSFNTPSFRTPTRERLLAENQEQHSSRNSLETIVKGYLLSQHSKCLRPASLLPPFSLLKPHRCPIPEMETTSAPKNVVRLMKQREVLSHQRQFRDGRMRGATRRVKRFVFSKFRSRRTYKFASSQTPVFHPAEKNISCVCFLDREDNPRLDNCGGLLVCSLSGTVRRYGIYPMLHSVDNYEEWRLLQDNDLFLWSITRSLDSKQLLLGCSDSHRKRQFGNSGKLCLWQTDNLSGMMPSREFQHDEYAPQYGIFSKSSEKILAAGPLGSLLYHTESGEVLHKFRNPPDIERTAALRNRPCWSPNESLILSAGALWDSRRARMVHRFESLGTVSNACFHPSGLEVIIGSEMWDLRTFKLLRSVPALGLVDLQFTSCGEIAFGIPTRYSNSMRDLCNRENLRPTAFTVFDACDYSEISSVDLGCSVWDLQLDNFDSYAAVCVSDYRLDEMESESFVRLFEIGAGRKSAFSLYLDEEEEEEEKEEEASEMGTDYDMSSDSNESSLMSYEEEDEDDDEDDESSEDDEEQVFEVPMFDLVVDDEMMDSDSDYSSTNETRERENGRRFDYFY</sequence>
<dbReference type="GO" id="GO:0016567">
    <property type="term" value="P:protein ubiquitination"/>
    <property type="evidence" value="ECO:0007669"/>
    <property type="project" value="InterPro"/>
</dbReference>
<protein>
    <recommendedName>
        <fullName evidence="9">HIV-1 Vpr-binding protein</fullName>
    </recommendedName>
</protein>
<proteinExistence type="inferred from homology"/>
<dbReference type="PROSITE" id="PS50896">
    <property type="entry name" value="LISH"/>
    <property type="match status" value="1"/>
</dbReference>
<dbReference type="GO" id="GO:0005634">
    <property type="term" value="C:nucleus"/>
    <property type="evidence" value="ECO:0007669"/>
    <property type="project" value="UniProtKB-SubCell"/>
</dbReference>
<dbReference type="InterPro" id="IPR036322">
    <property type="entry name" value="WD40_repeat_dom_sf"/>
</dbReference>
<dbReference type="SUPFAM" id="SSF50978">
    <property type="entry name" value="WD40 repeat-like"/>
    <property type="match status" value="1"/>
</dbReference>
<evidence type="ECO:0000256" key="1">
    <source>
        <dbReference type="ARBA" id="ARBA00004123"/>
    </source>
</evidence>
<dbReference type="Gene3D" id="1.25.10.10">
    <property type="entry name" value="Leucine-rich Repeat Variant"/>
    <property type="match status" value="1"/>
</dbReference>
<dbReference type="Proteomes" id="UP001061958">
    <property type="component" value="Unassembled WGS sequence"/>
</dbReference>
<keyword evidence="4" id="KW-0833">Ubl conjugation pathway</keyword>
<comment type="similarity">
    <text evidence="3">Belongs to the VPRBP/DCAF1 family.</text>
</comment>
<feature type="compositionally biased region" description="Acidic residues" evidence="6">
    <location>
        <begin position="1353"/>
        <end position="1374"/>
    </location>
</feature>
<reference evidence="7" key="2">
    <citation type="submission" date="2022-01" db="EMBL/GenBank/DDBJ databases">
        <authorList>
            <person name="Hirooka S."/>
            <person name="Miyagishima S.Y."/>
        </authorList>
    </citation>
    <scope>NUCLEOTIDE SEQUENCE</scope>
    <source>
        <strain evidence="7">NBRC 102759</strain>
    </source>
</reference>
<feature type="compositionally biased region" description="Polar residues" evidence="6">
    <location>
        <begin position="835"/>
        <end position="859"/>
    </location>
</feature>
<dbReference type="SMART" id="SM00667">
    <property type="entry name" value="LisH"/>
    <property type="match status" value="1"/>
</dbReference>
<evidence type="ECO:0000256" key="5">
    <source>
        <dbReference type="ARBA" id="ARBA00023242"/>
    </source>
</evidence>
<evidence type="ECO:0000313" key="7">
    <source>
        <dbReference type="EMBL" id="GJQ15013.1"/>
    </source>
</evidence>
<evidence type="ECO:0000256" key="4">
    <source>
        <dbReference type="ARBA" id="ARBA00022786"/>
    </source>
</evidence>
<feature type="compositionally biased region" description="Acidic residues" evidence="6">
    <location>
        <begin position="1383"/>
        <end position="1393"/>
    </location>
</feature>
<dbReference type="OrthoDB" id="27563at2759"/>
<keyword evidence="8" id="KW-1185">Reference proteome</keyword>
<feature type="region of interest" description="Disordered" evidence="6">
    <location>
        <begin position="1318"/>
        <end position="1414"/>
    </location>
</feature>
<gene>
    <name evidence="7" type="ORF">GpartN1_g6804.t1</name>
</gene>
<comment type="pathway">
    <text evidence="2">Protein modification; protein ubiquitination.</text>
</comment>
<evidence type="ECO:0000256" key="3">
    <source>
        <dbReference type="ARBA" id="ARBA00008845"/>
    </source>
</evidence>
<dbReference type="SUPFAM" id="SSF48371">
    <property type="entry name" value="ARM repeat"/>
    <property type="match status" value="1"/>
</dbReference>
<feature type="compositionally biased region" description="Acidic residues" evidence="6">
    <location>
        <begin position="1319"/>
        <end position="1333"/>
    </location>
</feature>
<dbReference type="PANTHER" id="PTHR13129:SF4">
    <property type="entry name" value="DDB1- AND CUL4-ASSOCIATED FACTOR 1"/>
    <property type="match status" value="1"/>
</dbReference>
<evidence type="ECO:0000313" key="8">
    <source>
        <dbReference type="Proteomes" id="UP001061958"/>
    </source>
</evidence>
<dbReference type="InterPro" id="IPR015943">
    <property type="entry name" value="WD40/YVTN_repeat-like_dom_sf"/>
</dbReference>
<dbReference type="EMBL" id="BQMJ01000063">
    <property type="protein sequence ID" value="GJQ15013.1"/>
    <property type="molecule type" value="Genomic_DNA"/>
</dbReference>
<feature type="region of interest" description="Disordered" evidence="6">
    <location>
        <begin position="828"/>
        <end position="859"/>
    </location>
</feature>
<evidence type="ECO:0000256" key="2">
    <source>
        <dbReference type="ARBA" id="ARBA00004906"/>
    </source>
</evidence>